<protein>
    <submittedName>
        <fullName evidence="7">JmjC domain-containing protein</fullName>
    </submittedName>
</protein>
<name>A0ABV8QL21_9GAMM</name>
<dbReference type="PANTHER" id="PTHR13096:SF8">
    <property type="entry name" value="RIBOSOMAL OXYGENASE 1"/>
    <property type="match status" value="1"/>
</dbReference>
<dbReference type="Pfam" id="PF20514">
    <property type="entry name" value="WHD_ROXA"/>
    <property type="match status" value="1"/>
</dbReference>
<gene>
    <name evidence="7" type="ORF">ACFOZ5_15345</name>
</gene>
<dbReference type="Gene3D" id="3.40.366.30">
    <property type="entry name" value="50S ribosomal protein L16 arginine hydroxylase, Chain A, Domain 2"/>
    <property type="match status" value="1"/>
</dbReference>
<dbReference type="Proteomes" id="UP001595798">
    <property type="component" value="Unassembled WGS sequence"/>
</dbReference>
<evidence type="ECO:0000256" key="5">
    <source>
        <dbReference type="ARBA" id="ARBA00023004"/>
    </source>
</evidence>
<evidence type="ECO:0000256" key="4">
    <source>
        <dbReference type="ARBA" id="ARBA00023002"/>
    </source>
</evidence>
<evidence type="ECO:0000313" key="7">
    <source>
        <dbReference type="EMBL" id="MFC4260393.1"/>
    </source>
</evidence>
<dbReference type="InterPro" id="IPR046799">
    <property type="entry name" value="ROXA-like_wH"/>
</dbReference>
<evidence type="ECO:0000256" key="2">
    <source>
        <dbReference type="ARBA" id="ARBA00022723"/>
    </source>
</evidence>
<evidence type="ECO:0000259" key="6">
    <source>
        <dbReference type="PROSITE" id="PS51184"/>
    </source>
</evidence>
<dbReference type="Gene3D" id="2.60.120.650">
    <property type="entry name" value="Cupin"/>
    <property type="match status" value="1"/>
</dbReference>
<organism evidence="7 8">
    <name type="scientific">Marinobacter lacisalsi</name>
    <dbReference type="NCBI Taxonomy" id="475979"/>
    <lineage>
        <taxon>Bacteria</taxon>
        <taxon>Pseudomonadati</taxon>
        <taxon>Pseudomonadota</taxon>
        <taxon>Gammaproteobacteria</taxon>
        <taxon>Pseudomonadales</taxon>
        <taxon>Marinobacteraceae</taxon>
        <taxon>Marinobacter</taxon>
    </lineage>
</organism>
<comment type="cofactor">
    <cofactor evidence="1">
        <name>Fe(2+)</name>
        <dbReference type="ChEBI" id="CHEBI:29033"/>
    </cofactor>
</comment>
<keyword evidence="2" id="KW-0479">Metal-binding</keyword>
<dbReference type="PROSITE" id="PS51184">
    <property type="entry name" value="JMJC"/>
    <property type="match status" value="1"/>
</dbReference>
<evidence type="ECO:0000256" key="1">
    <source>
        <dbReference type="ARBA" id="ARBA00001954"/>
    </source>
</evidence>
<dbReference type="PANTHER" id="PTHR13096">
    <property type="entry name" value="MINA53 MYC INDUCED NUCLEAR ANTIGEN"/>
    <property type="match status" value="1"/>
</dbReference>
<keyword evidence="4" id="KW-0560">Oxidoreductase</keyword>
<sequence>MTVPDRLPGGLSADTFLRDYWQKKPLVIRKAFPGFQCPVSADELAGLACEQAVESRIVVEEENGHPWQLHNGPFGTDRFTSPPAGNWTLLVQGLDHWVPEVADILDHFRFIPNWRLDDIMASYAPPGGSVGPHYDQYDVFLLQAEGHRRWRFGGECSDQSPRVDGTPLRILKDWQPEEEVVLEPGDMLYLPPGIGHHGVAEDDCITLSVGFRAPTVDDLLTSFTDFLCSETDVTGHFPDREPELSDNPGTIGQGVLDRLQAEIQSRISDRRQLALWFGQFSTAPKNSDIVIPAEPPATTDDLLEALGSDGVLRWNEGSRFAYTELDEQTALFVDGERYLLGGDARPLAPLLCSASRPDTAAIARLCQDPALAELLTVLYNQGSLYFE</sequence>
<evidence type="ECO:0000313" key="8">
    <source>
        <dbReference type="Proteomes" id="UP001595798"/>
    </source>
</evidence>
<evidence type="ECO:0000256" key="3">
    <source>
        <dbReference type="ARBA" id="ARBA00022964"/>
    </source>
</evidence>
<proteinExistence type="predicted"/>
<dbReference type="Pfam" id="PF08007">
    <property type="entry name" value="JmjC_2"/>
    <property type="match status" value="1"/>
</dbReference>
<feature type="domain" description="JmjC" evidence="6">
    <location>
        <begin position="100"/>
        <end position="228"/>
    </location>
</feature>
<accession>A0ABV8QL21</accession>
<dbReference type="InterPro" id="IPR039994">
    <property type="entry name" value="NO66-like"/>
</dbReference>
<dbReference type="SUPFAM" id="SSF51197">
    <property type="entry name" value="Clavaminate synthase-like"/>
    <property type="match status" value="1"/>
</dbReference>
<keyword evidence="5" id="KW-0408">Iron</keyword>
<comment type="caution">
    <text evidence="7">The sequence shown here is derived from an EMBL/GenBank/DDBJ whole genome shotgun (WGS) entry which is preliminary data.</text>
</comment>
<keyword evidence="3" id="KW-0223">Dioxygenase</keyword>
<reference evidence="8" key="1">
    <citation type="journal article" date="2019" name="Int. J. Syst. Evol. Microbiol.">
        <title>The Global Catalogue of Microorganisms (GCM) 10K type strain sequencing project: providing services to taxonomists for standard genome sequencing and annotation.</title>
        <authorList>
            <consortium name="The Broad Institute Genomics Platform"/>
            <consortium name="The Broad Institute Genome Sequencing Center for Infectious Disease"/>
            <person name="Wu L."/>
            <person name="Ma J."/>
        </authorList>
    </citation>
    <scope>NUCLEOTIDE SEQUENCE [LARGE SCALE GENOMIC DNA]</scope>
    <source>
        <strain evidence="8">CECT 7297</strain>
    </source>
</reference>
<dbReference type="SMART" id="SM00558">
    <property type="entry name" value="JmjC"/>
    <property type="match status" value="1"/>
</dbReference>
<dbReference type="RefSeq" id="WP_379888866.1">
    <property type="nucleotide sequence ID" value="NZ_JBHSDI010000056.1"/>
</dbReference>
<dbReference type="EMBL" id="JBHSDI010000056">
    <property type="protein sequence ID" value="MFC4260393.1"/>
    <property type="molecule type" value="Genomic_DNA"/>
</dbReference>
<dbReference type="InterPro" id="IPR003347">
    <property type="entry name" value="JmjC_dom"/>
</dbReference>
<keyword evidence="8" id="KW-1185">Reference proteome</keyword>